<organism evidence="1 2">
    <name type="scientific">Salipiger mangrovisoli</name>
    <dbReference type="NCBI Taxonomy" id="2865933"/>
    <lineage>
        <taxon>Bacteria</taxon>
        <taxon>Pseudomonadati</taxon>
        <taxon>Pseudomonadota</taxon>
        <taxon>Alphaproteobacteria</taxon>
        <taxon>Rhodobacterales</taxon>
        <taxon>Roseobacteraceae</taxon>
        <taxon>Salipiger</taxon>
    </lineage>
</organism>
<proteinExistence type="predicted"/>
<sequence>MTRVNLYRPMHVGSLERQQRRAMRRAPKLLREKGIAVKSDIRVLLRNLGPKVETFA</sequence>
<accession>A0ABR9XAZ2</accession>
<dbReference type="Proteomes" id="UP000607796">
    <property type="component" value="Unassembled WGS sequence"/>
</dbReference>
<dbReference type="EMBL" id="JADFFK010000048">
    <property type="protein sequence ID" value="MBE9640785.1"/>
    <property type="molecule type" value="Genomic_DNA"/>
</dbReference>
<evidence type="ECO:0000313" key="1">
    <source>
        <dbReference type="EMBL" id="MBE9640785.1"/>
    </source>
</evidence>
<gene>
    <name evidence="1" type="ORF">IQ782_28470</name>
</gene>
<reference evidence="1 2" key="1">
    <citation type="journal article" date="2021" name="Int. J. Syst. Evol. Microbiol.">
        <title>Salipiger mangrovisoli sp. nov., isolated from mangrove soil and the proposal for the reclassification of Paraphaeobacter pallidus as Salipiger pallidus comb. nov.</title>
        <authorList>
            <person name="Du J."/>
            <person name="Liu Y."/>
            <person name="Pei T."/>
            <person name="Deng M.R."/>
            <person name="Zhu H."/>
        </authorList>
    </citation>
    <scope>NUCLEOTIDE SEQUENCE [LARGE SCALE GENOMIC DNA]</scope>
    <source>
        <strain evidence="1 2">6D45A</strain>
    </source>
</reference>
<comment type="caution">
    <text evidence="1">The sequence shown here is derived from an EMBL/GenBank/DDBJ whole genome shotgun (WGS) entry which is preliminary data.</text>
</comment>
<keyword evidence="2" id="KW-1185">Reference proteome</keyword>
<evidence type="ECO:0008006" key="3">
    <source>
        <dbReference type="Google" id="ProtNLM"/>
    </source>
</evidence>
<evidence type="ECO:0000313" key="2">
    <source>
        <dbReference type="Proteomes" id="UP000607796"/>
    </source>
</evidence>
<name>A0ABR9XAZ2_9RHOB</name>
<dbReference type="RefSeq" id="WP_194138046.1">
    <property type="nucleotide sequence ID" value="NZ_JADFFK010000048.1"/>
</dbReference>
<protein>
    <recommendedName>
        <fullName evidence="3">Transposase</fullName>
    </recommendedName>
</protein>